<dbReference type="InterPro" id="IPR011234">
    <property type="entry name" value="Fumarylacetoacetase-like_C"/>
</dbReference>
<dbReference type="InterPro" id="IPR036663">
    <property type="entry name" value="Fumarylacetoacetase_C_sf"/>
</dbReference>
<feature type="domain" description="Fumarylacetoacetase-like C-terminal" evidence="3">
    <location>
        <begin position="88"/>
        <end position="294"/>
    </location>
</feature>
<dbReference type="Proteomes" id="UP001418796">
    <property type="component" value="Unassembled WGS sequence"/>
</dbReference>
<name>A0ABU9VK32_9BACI</name>
<evidence type="ECO:0000313" key="5">
    <source>
        <dbReference type="Proteomes" id="UP001418796"/>
    </source>
</evidence>
<keyword evidence="2" id="KW-0479">Metal-binding</keyword>
<reference evidence="4 5" key="1">
    <citation type="submission" date="2024-03" db="EMBL/GenBank/DDBJ databases">
        <title>Bacilli Hybrid Assemblies.</title>
        <authorList>
            <person name="Kovac J."/>
        </authorList>
    </citation>
    <scope>NUCLEOTIDE SEQUENCE [LARGE SCALE GENOMIC DNA]</scope>
    <source>
        <strain evidence="4 5">FSL R7-0666</strain>
    </source>
</reference>
<dbReference type="GO" id="GO:0016787">
    <property type="term" value="F:hydrolase activity"/>
    <property type="evidence" value="ECO:0007669"/>
    <property type="project" value="UniProtKB-KW"/>
</dbReference>
<gene>
    <name evidence="4" type="ORF">MKY91_10515</name>
</gene>
<evidence type="ECO:0000256" key="2">
    <source>
        <dbReference type="ARBA" id="ARBA00022723"/>
    </source>
</evidence>
<dbReference type="PANTHER" id="PTHR42796:SF4">
    <property type="entry name" value="FUMARYLACETOACETATE HYDROLASE DOMAIN-CONTAINING PROTEIN 2A"/>
    <property type="match status" value="1"/>
</dbReference>
<comment type="caution">
    <text evidence="4">The sequence shown here is derived from an EMBL/GenBank/DDBJ whole genome shotgun (WGS) entry which is preliminary data.</text>
</comment>
<organism evidence="4 5">
    <name type="scientific">Alkalicoccobacillus gibsonii</name>
    <dbReference type="NCBI Taxonomy" id="79881"/>
    <lineage>
        <taxon>Bacteria</taxon>
        <taxon>Bacillati</taxon>
        <taxon>Bacillota</taxon>
        <taxon>Bacilli</taxon>
        <taxon>Bacillales</taxon>
        <taxon>Bacillaceae</taxon>
        <taxon>Alkalicoccobacillus</taxon>
    </lineage>
</organism>
<dbReference type="RefSeq" id="WP_343130478.1">
    <property type="nucleotide sequence ID" value="NZ_JBCITK010000001.1"/>
</dbReference>
<dbReference type="InterPro" id="IPR051121">
    <property type="entry name" value="FAH"/>
</dbReference>
<dbReference type="Pfam" id="PF01557">
    <property type="entry name" value="FAA_hydrolase"/>
    <property type="match status" value="1"/>
</dbReference>
<dbReference type="EMBL" id="JBCITK010000001">
    <property type="protein sequence ID" value="MEN0643578.1"/>
    <property type="molecule type" value="Genomic_DNA"/>
</dbReference>
<evidence type="ECO:0000259" key="3">
    <source>
        <dbReference type="Pfam" id="PF01557"/>
    </source>
</evidence>
<sequence>MKICNIVIDQKDQLGIVLDHHIIHIRKALEVLPCEGIPQTVSEFIEVGAESTIRIASYLQTLRTTSDQPYVFEKEECHFGPVVTHPSKIICVGLNYRRHADETGAAYPEVPILFNKFNNTLTGHLKDIAIPNVTEELDYEVELAVVIGKKAKNVSEDHVLDYVLGYTIANDLSARDLQMRTPQWLLGKTCDDFSPIGPYLVTADEVGDPQSLALQTTVNNELRQDSNTSDMIFNCKEIISYISKHFTLEPGDMILTGTPEGVVLGQPEDKRNYLKPGDVVTVEIEKLGALTNTFIEEK</sequence>
<comment type="similarity">
    <text evidence="1">Belongs to the FAH family.</text>
</comment>
<evidence type="ECO:0000256" key="1">
    <source>
        <dbReference type="ARBA" id="ARBA00010211"/>
    </source>
</evidence>
<dbReference type="SUPFAM" id="SSF56529">
    <property type="entry name" value="FAH"/>
    <property type="match status" value="1"/>
</dbReference>
<accession>A0ABU9VK32</accession>
<evidence type="ECO:0000313" key="4">
    <source>
        <dbReference type="EMBL" id="MEN0643578.1"/>
    </source>
</evidence>
<keyword evidence="5" id="KW-1185">Reference proteome</keyword>
<dbReference type="PANTHER" id="PTHR42796">
    <property type="entry name" value="FUMARYLACETOACETATE HYDROLASE DOMAIN-CONTAINING PROTEIN 2A-RELATED"/>
    <property type="match status" value="1"/>
</dbReference>
<proteinExistence type="inferred from homology"/>
<keyword evidence="4" id="KW-0378">Hydrolase</keyword>
<protein>
    <submittedName>
        <fullName evidence="4">Fumarylacetoacetate hydrolase family protein</fullName>
    </submittedName>
</protein>
<dbReference type="Gene3D" id="3.90.850.10">
    <property type="entry name" value="Fumarylacetoacetase-like, C-terminal domain"/>
    <property type="match status" value="1"/>
</dbReference>